<dbReference type="GO" id="GO:0005975">
    <property type="term" value="P:carbohydrate metabolic process"/>
    <property type="evidence" value="ECO:0007669"/>
    <property type="project" value="UniProtKB-ARBA"/>
</dbReference>
<dbReference type="STRING" id="407022.SAMN05661044_03664"/>
<evidence type="ECO:0000313" key="2">
    <source>
        <dbReference type="EMBL" id="SEL89980.1"/>
    </source>
</evidence>
<proteinExistence type="predicted"/>
<reference evidence="3" key="1">
    <citation type="submission" date="2016-10" db="EMBL/GenBank/DDBJ databases">
        <authorList>
            <person name="Varghese N."/>
            <person name="Submissions S."/>
        </authorList>
    </citation>
    <scope>NUCLEOTIDE SEQUENCE [LARGE SCALE GENOMIC DNA]</scope>
    <source>
        <strain evidence="3">DSM 18733</strain>
    </source>
</reference>
<dbReference type="EMBL" id="FOAF01000005">
    <property type="protein sequence ID" value="SEL89980.1"/>
    <property type="molecule type" value="Genomic_DNA"/>
</dbReference>
<dbReference type="Gene3D" id="3.30.379.10">
    <property type="entry name" value="Chitobiase/beta-hexosaminidase domain 2-like"/>
    <property type="match status" value="1"/>
</dbReference>
<gene>
    <name evidence="2" type="ORF">SAMN05661044_03664</name>
</gene>
<keyword evidence="1" id="KW-0378">Hydrolase</keyword>
<dbReference type="AlphaFoldDB" id="A0A1H7TYQ8"/>
<keyword evidence="3" id="KW-1185">Reference proteome</keyword>
<evidence type="ECO:0008006" key="4">
    <source>
        <dbReference type="Google" id="ProtNLM"/>
    </source>
</evidence>
<protein>
    <recommendedName>
        <fullName evidence="4">Glycosyl hydrolase family 20, domain 2</fullName>
    </recommendedName>
</protein>
<accession>A0A1H7TYQ8</accession>
<dbReference type="Proteomes" id="UP000199421">
    <property type="component" value="Unassembled WGS sequence"/>
</dbReference>
<dbReference type="InterPro" id="IPR029018">
    <property type="entry name" value="Hex-like_dom2"/>
</dbReference>
<dbReference type="GO" id="GO:0016787">
    <property type="term" value="F:hydrolase activity"/>
    <property type="evidence" value="ECO:0007669"/>
    <property type="project" value="UniProtKB-KW"/>
</dbReference>
<dbReference type="SUPFAM" id="SSF55545">
    <property type="entry name" value="beta-N-acetylhexosaminidase-like domain"/>
    <property type="match status" value="1"/>
</dbReference>
<evidence type="ECO:0000256" key="1">
    <source>
        <dbReference type="ARBA" id="ARBA00022801"/>
    </source>
</evidence>
<sequence>MRCKRITLLIIGSWFFVFGPASFVYANLKTVNIVIPNDVRPRVAFGVDSLANTFRSLGYQVKIGRANKLIDTSSYQLVIGKIGDSLLNSARSRLPIIPKEGYIIQLGAQAKNFLVASDDTGLLYGCLALVEKCRQEKEIPNTLQYSDHPEMVLRGTAIGIQKTHYLPGRTVYEYPYTPEEFPWLYDKKQWITYLDMLLENRYNSLYLWNGHPFASLVRLKDYPYAVEVDEETFKKNEEMFRFVTEEADKRGIWIIQMFYNIIISKPFAEKHGLATQDRNRPILPIIADYTRKSIAAFVEKYPNVGLLITLGEAMEGVGQDDIDWFTKTIIPGVQEGLKKTSVTSEPPIVLRAHDTDAPAVMKAALPLYKNLYTMAKYNGEALTTYTPRGKWAALHRTLSDAAPVHIQNVHILANLEPFRYSSPDFIQKSVRAMHDVYHSNGLHLYPQASYWDWPYTADQLDKGGSQRLLQVDRDWMWYKAWARYAWKADRKKTDEENYWSALLADKFGTSTESGEKMLNAYEEMGEIAPKLLRRYGITDGNRQTLSLGMFMTQLINPYRYSLFTMLYESEAPEGEMIIEYAKKEWENEAHIGETPIQVAKEVVEHGEKAVKAIQEIKVKKDEDEFNRIKNDVYCYDALAKFYAQKAHAAVCVLKYKYSNDMADLLKALPYLESSVNHFRRLTELTESTYLYANSMQTKQRKIPIRGIDGNYKKWNELLPLYEQELDHFKKKIDSLQHSPIKSNTAIIPLKAATVKLESSNGYYSLAMDAEPFINQHEKINGLAGDLIGLKGIKVNGEKQLKEGSLLHFTTDRPVRLLVGFFKEKEAAFGAEKKDKLYAPEPDLEHDASANDFGQSDVFIANALQLENHPNVHIHAYAFEKGEHRLTIPKGKCLLLGFIDGKQSFKNYDAGIGVPPEEKNIDWLFE</sequence>
<evidence type="ECO:0000313" key="3">
    <source>
        <dbReference type="Proteomes" id="UP000199421"/>
    </source>
</evidence>
<dbReference type="RefSeq" id="WP_093327115.1">
    <property type="nucleotide sequence ID" value="NZ_FOAF01000005.1"/>
</dbReference>
<dbReference type="OrthoDB" id="99887at2"/>
<name>A0A1H7TYQ8_OLID1</name>
<organism evidence="2 3">
    <name type="scientific">Olivibacter domesticus</name>
    <name type="common">Pseudosphingobacterium domesticum</name>
    <dbReference type="NCBI Taxonomy" id="407022"/>
    <lineage>
        <taxon>Bacteria</taxon>
        <taxon>Pseudomonadati</taxon>
        <taxon>Bacteroidota</taxon>
        <taxon>Sphingobacteriia</taxon>
        <taxon>Sphingobacteriales</taxon>
        <taxon>Sphingobacteriaceae</taxon>
        <taxon>Olivibacter</taxon>
    </lineage>
</organism>